<protein>
    <submittedName>
        <fullName evidence="6">NUDIX hydrolase</fullName>
        <ecNumber evidence="6">3.6.-.-</ecNumber>
    </submittedName>
</protein>
<keyword evidence="3" id="KW-0460">Magnesium</keyword>
<feature type="domain" description="Nudix hydrolase" evidence="5">
    <location>
        <begin position="1"/>
        <end position="133"/>
    </location>
</feature>
<dbReference type="PANTHER" id="PTHR43046">
    <property type="entry name" value="GDP-MANNOSE MANNOSYL HYDROLASE"/>
    <property type="match status" value="1"/>
</dbReference>
<dbReference type="GO" id="GO:0016787">
    <property type="term" value="F:hydrolase activity"/>
    <property type="evidence" value="ECO:0007669"/>
    <property type="project" value="UniProtKB-KW"/>
</dbReference>
<keyword evidence="7" id="KW-1185">Reference proteome</keyword>
<evidence type="ECO:0000259" key="5">
    <source>
        <dbReference type="PROSITE" id="PS51462"/>
    </source>
</evidence>
<dbReference type="CDD" id="cd02883">
    <property type="entry name" value="NUDIX_Hydrolase"/>
    <property type="match status" value="1"/>
</dbReference>
<keyword evidence="2 4" id="KW-0378">Hydrolase</keyword>
<organism evidence="6 7">
    <name type="scientific">Paenibacillus vulneris</name>
    <dbReference type="NCBI Taxonomy" id="1133364"/>
    <lineage>
        <taxon>Bacteria</taxon>
        <taxon>Bacillati</taxon>
        <taxon>Bacillota</taxon>
        <taxon>Bacilli</taxon>
        <taxon>Bacillales</taxon>
        <taxon>Paenibacillaceae</taxon>
        <taxon>Paenibacillus</taxon>
    </lineage>
</organism>
<dbReference type="SUPFAM" id="SSF55811">
    <property type="entry name" value="Nudix"/>
    <property type="match status" value="1"/>
</dbReference>
<comment type="cofactor">
    <cofactor evidence="1">
        <name>Mg(2+)</name>
        <dbReference type="ChEBI" id="CHEBI:18420"/>
    </cofactor>
</comment>
<reference evidence="7" key="1">
    <citation type="journal article" date="2019" name="Int. J. Syst. Evol. Microbiol.">
        <title>The Global Catalogue of Microorganisms (GCM) 10K type strain sequencing project: providing services to taxonomists for standard genome sequencing and annotation.</title>
        <authorList>
            <consortium name="The Broad Institute Genomics Platform"/>
            <consortium name="The Broad Institute Genome Sequencing Center for Infectious Disease"/>
            <person name="Wu L."/>
            <person name="Ma J."/>
        </authorList>
    </citation>
    <scope>NUCLEOTIDE SEQUENCE [LARGE SCALE GENOMIC DNA]</scope>
    <source>
        <strain evidence="7">CCUG 53270</strain>
    </source>
</reference>
<proteinExistence type="inferred from homology"/>
<evidence type="ECO:0000313" key="6">
    <source>
        <dbReference type="EMBL" id="MFD1221458.1"/>
    </source>
</evidence>
<evidence type="ECO:0000256" key="2">
    <source>
        <dbReference type="ARBA" id="ARBA00022801"/>
    </source>
</evidence>
<dbReference type="PROSITE" id="PS00893">
    <property type="entry name" value="NUDIX_BOX"/>
    <property type="match status" value="1"/>
</dbReference>
<dbReference type="EC" id="3.6.-.-" evidence="6"/>
<dbReference type="PANTHER" id="PTHR43046:SF12">
    <property type="entry name" value="GDP-MANNOSE MANNOSYL HYDROLASE"/>
    <property type="match status" value="1"/>
</dbReference>
<gene>
    <name evidence="6" type="ORF">ACFQ4B_15160</name>
</gene>
<comment type="similarity">
    <text evidence="4">Belongs to the Nudix hydrolase family.</text>
</comment>
<sequence length="145" mass="16137">MRKIHVALVWITDDAGNVLLVKNVKGDRTYWDLPGGAVEEGETFEQAAVREAREETGLHVILTGLSSLREKIFSETGSHAVIVTFFAQITHGDMSCQGDPDQDITELRWADMDTARRLMPALFEELRLSSAGDKQAPFYAYHGTV</sequence>
<dbReference type="Pfam" id="PF00293">
    <property type="entry name" value="NUDIX"/>
    <property type="match status" value="1"/>
</dbReference>
<name>A0ABW3UL45_9BACL</name>
<dbReference type="PRINTS" id="PR00502">
    <property type="entry name" value="NUDIXFAMILY"/>
</dbReference>
<evidence type="ECO:0000256" key="1">
    <source>
        <dbReference type="ARBA" id="ARBA00001946"/>
    </source>
</evidence>
<comment type="caution">
    <text evidence="6">The sequence shown here is derived from an EMBL/GenBank/DDBJ whole genome shotgun (WGS) entry which is preliminary data.</text>
</comment>
<dbReference type="InterPro" id="IPR020084">
    <property type="entry name" value="NUDIX_hydrolase_CS"/>
</dbReference>
<dbReference type="PROSITE" id="PS51462">
    <property type="entry name" value="NUDIX"/>
    <property type="match status" value="1"/>
</dbReference>
<evidence type="ECO:0000313" key="7">
    <source>
        <dbReference type="Proteomes" id="UP001597180"/>
    </source>
</evidence>
<evidence type="ECO:0000256" key="4">
    <source>
        <dbReference type="RuleBase" id="RU003476"/>
    </source>
</evidence>
<dbReference type="RefSeq" id="WP_345585414.1">
    <property type="nucleotide sequence ID" value="NZ_BAABJG010000003.1"/>
</dbReference>
<dbReference type="InterPro" id="IPR020476">
    <property type="entry name" value="Nudix_hydrolase"/>
</dbReference>
<dbReference type="EMBL" id="JBHTLU010000019">
    <property type="protein sequence ID" value="MFD1221458.1"/>
    <property type="molecule type" value="Genomic_DNA"/>
</dbReference>
<evidence type="ECO:0000256" key="3">
    <source>
        <dbReference type="ARBA" id="ARBA00022842"/>
    </source>
</evidence>
<dbReference type="InterPro" id="IPR015797">
    <property type="entry name" value="NUDIX_hydrolase-like_dom_sf"/>
</dbReference>
<dbReference type="Proteomes" id="UP001597180">
    <property type="component" value="Unassembled WGS sequence"/>
</dbReference>
<dbReference type="Gene3D" id="3.90.79.10">
    <property type="entry name" value="Nucleoside Triphosphate Pyrophosphohydrolase"/>
    <property type="match status" value="1"/>
</dbReference>
<accession>A0ABW3UL45</accession>
<dbReference type="InterPro" id="IPR000086">
    <property type="entry name" value="NUDIX_hydrolase_dom"/>
</dbReference>